<organism evidence="3 4">
    <name type="scientific">Methylobacterium goesingense</name>
    <dbReference type="NCBI Taxonomy" id="243690"/>
    <lineage>
        <taxon>Bacteria</taxon>
        <taxon>Pseudomonadati</taxon>
        <taxon>Pseudomonadota</taxon>
        <taxon>Alphaproteobacteria</taxon>
        <taxon>Hyphomicrobiales</taxon>
        <taxon>Methylobacteriaceae</taxon>
        <taxon>Methylobacterium</taxon>
    </lineage>
</organism>
<evidence type="ECO:0000313" key="4">
    <source>
        <dbReference type="Proteomes" id="UP001549145"/>
    </source>
</evidence>
<accession>A0ABV2L8J8</accession>
<protein>
    <submittedName>
        <fullName evidence="3">Uncharacterized protein</fullName>
    </submittedName>
</protein>
<comment type="caution">
    <text evidence="3">The sequence shown here is derived from an EMBL/GenBank/DDBJ whole genome shotgun (WGS) entry which is preliminary data.</text>
</comment>
<feature type="signal peptide" evidence="2">
    <location>
        <begin position="1"/>
        <end position="19"/>
    </location>
</feature>
<dbReference type="EMBL" id="JBEPMM010000009">
    <property type="protein sequence ID" value="MET3693637.1"/>
    <property type="molecule type" value="Genomic_DNA"/>
</dbReference>
<dbReference type="Proteomes" id="UP001549145">
    <property type="component" value="Unassembled WGS sequence"/>
</dbReference>
<evidence type="ECO:0000313" key="3">
    <source>
        <dbReference type="EMBL" id="MET3693637.1"/>
    </source>
</evidence>
<evidence type="ECO:0000256" key="1">
    <source>
        <dbReference type="SAM" id="MobiDB-lite"/>
    </source>
</evidence>
<dbReference type="RefSeq" id="WP_238279145.1">
    <property type="nucleotide sequence ID" value="NZ_BPQL01000051.1"/>
</dbReference>
<gene>
    <name evidence="3" type="ORF">ABID43_003188</name>
</gene>
<evidence type="ECO:0000256" key="2">
    <source>
        <dbReference type="SAM" id="SignalP"/>
    </source>
</evidence>
<feature type="compositionally biased region" description="Basic and acidic residues" evidence="1">
    <location>
        <begin position="38"/>
        <end position="56"/>
    </location>
</feature>
<name>A0ABV2L8J8_9HYPH</name>
<keyword evidence="4" id="KW-1185">Reference proteome</keyword>
<keyword evidence="2" id="KW-0732">Signal</keyword>
<proteinExistence type="predicted"/>
<sequence>MKRIVAACLISLSAIATCAAEPAPGGPPSPNPGMADGNRPEGPRRGPPEGDRDGGWRRHPPMLGMKGGHLRFRKGETGIDFKCAADDSTKACVDALMPLVDKLLQAR</sequence>
<reference evidence="3 4" key="1">
    <citation type="submission" date="2024-06" db="EMBL/GenBank/DDBJ databases">
        <title>Genomic Encyclopedia of Type Strains, Phase IV (KMG-IV): sequencing the most valuable type-strain genomes for metagenomic binning, comparative biology and taxonomic classification.</title>
        <authorList>
            <person name="Goeker M."/>
        </authorList>
    </citation>
    <scope>NUCLEOTIDE SEQUENCE [LARGE SCALE GENOMIC DNA]</scope>
    <source>
        <strain evidence="3 4">DSM 21331</strain>
    </source>
</reference>
<feature type="region of interest" description="Disordered" evidence="1">
    <location>
        <begin position="19"/>
        <end position="69"/>
    </location>
</feature>
<feature type="chain" id="PRO_5047418713" evidence="2">
    <location>
        <begin position="20"/>
        <end position="107"/>
    </location>
</feature>